<organism evidence="1 2">
    <name type="scientific">Colletotrichum abscissum</name>
    <dbReference type="NCBI Taxonomy" id="1671311"/>
    <lineage>
        <taxon>Eukaryota</taxon>
        <taxon>Fungi</taxon>
        <taxon>Dikarya</taxon>
        <taxon>Ascomycota</taxon>
        <taxon>Pezizomycotina</taxon>
        <taxon>Sordariomycetes</taxon>
        <taxon>Hypocreomycetidae</taxon>
        <taxon>Glomerellales</taxon>
        <taxon>Glomerellaceae</taxon>
        <taxon>Colletotrichum</taxon>
        <taxon>Colletotrichum acutatum species complex</taxon>
    </lineage>
</organism>
<proteinExistence type="predicted"/>
<evidence type="ECO:0000313" key="2">
    <source>
        <dbReference type="Proteomes" id="UP001056436"/>
    </source>
</evidence>
<sequence length="104" mass="11134">MYGPLELNIAQGNAQWDGPRHVADADSKGDATEVQAFPLCTARAPIAHNTGLIHASSEAESRPEDGIIFDGCPSHSLSMTYYAYKNGIYGGQQDEKSSTGEISF</sequence>
<dbReference type="AlphaFoldDB" id="A0A9Q0ATF6"/>
<dbReference type="Proteomes" id="UP001056436">
    <property type="component" value="Unassembled WGS sequence"/>
</dbReference>
<gene>
    <name evidence="1" type="ORF">CABS02_14528</name>
</gene>
<reference evidence="1" key="1">
    <citation type="submission" date="2019-01" db="EMBL/GenBank/DDBJ databases">
        <title>Colletotrichum abscissum LGMF1257.</title>
        <authorList>
            <person name="Baroncelli R."/>
        </authorList>
    </citation>
    <scope>NUCLEOTIDE SEQUENCE</scope>
    <source>
        <strain evidence="1">Ca142</strain>
    </source>
</reference>
<keyword evidence="2" id="KW-1185">Reference proteome</keyword>
<protein>
    <submittedName>
        <fullName evidence="1">Uncharacterized protein</fullName>
    </submittedName>
</protein>
<dbReference type="EMBL" id="SDAQ01000205">
    <property type="protein sequence ID" value="KAI3530416.1"/>
    <property type="molecule type" value="Genomic_DNA"/>
</dbReference>
<comment type="caution">
    <text evidence="1">The sequence shown here is derived from an EMBL/GenBank/DDBJ whole genome shotgun (WGS) entry which is preliminary data.</text>
</comment>
<name>A0A9Q0ATF6_9PEZI</name>
<evidence type="ECO:0000313" key="1">
    <source>
        <dbReference type="EMBL" id="KAI3530416.1"/>
    </source>
</evidence>
<accession>A0A9Q0ATF6</accession>